<gene>
    <name evidence="6" type="ORF">CMN54_11585</name>
</gene>
<evidence type="ECO:0000256" key="4">
    <source>
        <dbReference type="ARBA" id="ARBA00023136"/>
    </source>
</evidence>
<organism evidence="6 7">
    <name type="scientific">SAR324 cluster bacterium</name>
    <dbReference type="NCBI Taxonomy" id="2024889"/>
    <lineage>
        <taxon>Bacteria</taxon>
        <taxon>Deltaproteobacteria</taxon>
        <taxon>SAR324 cluster</taxon>
    </lineage>
</organism>
<dbReference type="InterPro" id="IPR007318">
    <property type="entry name" value="Phopholipid_MeTrfase"/>
</dbReference>
<protein>
    <submittedName>
        <fullName evidence="6">Uncharacterized protein</fullName>
    </submittedName>
</protein>
<dbReference type="Gene3D" id="1.20.120.1630">
    <property type="match status" value="1"/>
</dbReference>
<evidence type="ECO:0000256" key="5">
    <source>
        <dbReference type="SAM" id="Phobius"/>
    </source>
</evidence>
<keyword evidence="3 5" id="KW-1133">Transmembrane helix</keyword>
<evidence type="ECO:0000313" key="6">
    <source>
        <dbReference type="EMBL" id="MAH64062.1"/>
    </source>
</evidence>
<reference evidence="7" key="1">
    <citation type="submission" date="2017-09" db="EMBL/GenBank/DDBJ databases">
        <title>The Reconstruction of 2,631 Draft Metagenome-Assembled Genomes from the Global Oceans.</title>
        <authorList>
            <person name="Tully B.J."/>
            <person name="Graham E.D."/>
            <person name="Heidelberg J.F."/>
        </authorList>
    </citation>
    <scope>NUCLEOTIDE SEQUENCE [LARGE SCALE GENOMIC DNA]</scope>
</reference>
<dbReference type="Proteomes" id="UP000226525">
    <property type="component" value="Unassembled WGS sequence"/>
</dbReference>
<keyword evidence="4 5" id="KW-0472">Membrane</keyword>
<feature type="transmembrane region" description="Helical" evidence="5">
    <location>
        <begin position="128"/>
        <end position="152"/>
    </location>
</feature>
<feature type="transmembrane region" description="Helical" evidence="5">
    <location>
        <begin position="60"/>
        <end position="81"/>
    </location>
</feature>
<evidence type="ECO:0000256" key="1">
    <source>
        <dbReference type="ARBA" id="ARBA00004127"/>
    </source>
</evidence>
<dbReference type="GO" id="GO:0012505">
    <property type="term" value="C:endomembrane system"/>
    <property type="evidence" value="ECO:0007669"/>
    <property type="project" value="UniProtKB-SubCell"/>
</dbReference>
<sequence length="174" mass="20694">MHESLIYWLQYNYFFYSNCFGSRAFFIHSIQLGSSWLLIGYMILTLLLDLVENYEYHYSKVWSIIGLSMVWLGLVIMWFGFRELGWLRMMKIRIFIQPEVTWIHTGIFKFCSDPIYRGSQLSMFGMSLLLDSWVILLYVAEMIVLQQFLIWLESKPVPTALVKYLTLNSINPKI</sequence>
<name>A0A2D6YLQ4_9DELT</name>
<comment type="caution">
    <text evidence="6">The sequence shown here is derived from an EMBL/GenBank/DDBJ whole genome shotgun (WGS) entry which is preliminary data.</text>
</comment>
<comment type="subcellular location">
    <subcellularLocation>
        <location evidence="1">Endomembrane system</location>
        <topology evidence="1">Multi-pass membrane protein</topology>
    </subcellularLocation>
</comment>
<evidence type="ECO:0000256" key="2">
    <source>
        <dbReference type="ARBA" id="ARBA00022692"/>
    </source>
</evidence>
<evidence type="ECO:0000256" key="3">
    <source>
        <dbReference type="ARBA" id="ARBA00022989"/>
    </source>
</evidence>
<proteinExistence type="predicted"/>
<evidence type="ECO:0000313" key="7">
    <source>
        <dbReference type="Proteomes" id="UP000226525"/>
    </source>
</evidence>
<accession>A0A2D6YLQ4</accession>
<keyword evidence="2 5" id="KW-0812">Transmembrane</keyword>
<dbReference type="AlphaFoldDB" id="A0A2D6YLQ4"/>
<feature type="transmembrane region" description="Helical" evidence="5">
    <location>
        <begin position="25"/>
        <end position="48"/>
    </location>
</feature>
<dbReference type="EMBL" id="NZEX01000131">
    <property type="protein sequence ID" value="MAH64062.1"/>
    <property type="molecule type" value="Genomic_DNA"/>
</dbReference>
<dbReference type="Pfam" id="PF04191">
    <property type="entry name" value="PEMT"/>
    <property type="match status" value="1"/>
</dbReference>